<accession>A0A7X0ZGN6</accession>
<comment type="caution">
    <text evidence="1">The sequence shown here is derived from an EMBL/GenBank/DDBJ whole genome shotgun (WGS) entry which is preliminary data.</text>
</comment>
<name>A0A7X0ZGN6_9LIST</name>
<dbReference type="AlphaFoldDB" id="A0A7X0ZGN6"/>
<dbReference type="Proteomes" id="UP000558070">
    <property type="component" value="Unassembled WGS sequence"/>
</dbReference>
<organism evidence="1 2">
    <name type="scientific">Listeria farberi</name>
    <dbReference type="NCBI Taxonomy" id="2713500"/>
    <lineage>
        <taxon>Bacteria</taxon>
        <taxon>Bacillati</taxon>
        <taxon>Bacillota</taxon>
        <taxon>Bacilli</taxon>
        <taxon>Bacillales</taxon>
        <taxon>Listeriaceae</taxon>
        <taxon>Listeria</taxon>
    </lineage>
</organism>
<proteinExistence type="predicted"/>
<gene>
    <name evidence="1" type="ORF">HCB47_04135</name>
</gene>
<sequence length="127" mass="14867">MEWKQIKNETDLVKLMDLLNYFHDSCITGLTYLSSTYVTESDLSMVIGTNPVVKLFIQRQTDILATLEFYLEGVTYFCIHNDLNASSEIHEANICYENGNFHWNMGDEMASFNCKKICWREIQNKYI</sequence>
<reference evidence="1 2" key="1">
    <citation type="submission" date="2020-03" db="EMBL/GenBank/DDBJ databases">
        <title>Soil Listeria distribution.</title>
        <authorList>
            <person name="Liao J."/>
            <person name="Wiedmann M."/>
        </authorList>
    </citation>
    <scope>NUCLEOTIDE SEQUENCE [LARGE SCALE GENOMIC DNA]</scope>
    <source>
        <strain evidence="1 2">FSL L7-0072</strain>
    </source>
</reference>
<evidence type="ECO:0000313" key="2">
    <source>
        <dbReference type="Proteomes" id="UP000558070"/>
    </source>
</evidence>
<dbReference type="EMBL" id="JAARZO010000001">
    <property type="protein sequence ID" value="MBC2286831.1"/>
    <property type="molecule type" value="Genomic_DNA"/>
</dbReference>
<evidence type="ECO:0000313" key="1">
    <source>
        <dbReference type="EMBL" id="MBC2286831.1"/>
    </source>
</evidence>
<protein>
    <submittedName>
        <fullName evidence="1">Uncharacterized protein</fullName>
    </submittedName>
</protein>
<dbReference type="RefSeq" id="WP_185607746.1">
    <property type="nucleotide sequence ID" value="NZ_JAARZO010000001.1"/>
</dbReference>